<feature type="transmembrane region" description="Helical" evidence="1">
    <location>
        <begin position="21"/>
        <end position="42"/>
    </location>
</feature>
<name>A0A554WWR8_9BURK</name>
<dbReference type="GO" id="GO:0000155">
    <property type="term" value="F:phosphorelay sensor kinase activity"/>
    <property type="evidence" value="ECO:0007669"/>
    <property type="project" value="InterPro"/>
</dbReference>
<dbReference type="RefSeq" id="WP_143904277.1">
    <property type="nucleotide sequence ID" value="NZ_VJOL01000070.1"/>
</dbReference>
<proteinExistence type="predicted"/>
<dbReference type="Proteomes" id="UP000318542">
    <property type="component" value="Unassembled WGS sequence"/>
</dbReference>
<dbReference type="AlphaFoldDB" id="A0A554WWR8"/>
<dbReference type="Pfam" id="PF06580">
    <property type="entry name" value="His_kinase"/>
    <property type="match status" value="1"/>
</dbReference>
<protein>
    <submittedName>
        <fullName evidence="3">Sensor histidine kinase YehU</fullName>
        <ecNumber evidence="3">2.7.13.3</ecNumber>
    </submittedName>
</protein>
<dbReference type="PANTHER" id="PTHR34220:SF7">
    <property type="entry name" value="SENSOR HISTIDINE KINASE YPDA"/>
    <property type="match status" value="1"/>
</dbReference>
<keyword evidence="4" id="KW-1185">Reference proteome</keyword>
<dbReference type="OrthoDB" id="2514702at2"/>
<dbReference type="InterPro" id="IPR036890">
    <property type="entry name" value="HATPase_C_sf"/>
</dbReference>
<evidence type="ECO:0000313" key="4">
    <source>
        <dbReference type="Proteomes" id="UP000318542"/>
    </source>
</evidence>
<sequence length="343" mass="37846">MAHRFAARLTVPDFRNLGVQLRLLLLAEGLYALWWWLGALSAGRAWPAWQTRSALFEPALLTLAGVLALLAPWLRRRPPRTALAWTAVAAVAVALGWRAALAAVGLPTPTPPALLVGTLAVWAAVVAYFDWRHHRLSPALTEARLQALQSRMQPHFLFNSLNSVLALMPRDPARAEAMLEDLAELYRALLAEPRALVPLREELALARAYLAVEQVRLGERLRVAWHVDTAPADALLPPLTLQPLVENAVRHGVEPQPLGACVTIEAFRDDHHLVLFVRNPLPPPGAATRGHGLALANLRERLALHYDAEARLRVYESEGEFVVQVRLPIRAEGVSRAPRRSAS</sequence>
<keyword evidence="1" id="KW-0812">Transmembrane</keyword>
<evidence type="ECO:0000259" key="2">
    <source>
        <dbReference type="Pfam" id="PF06580"/>
    </source>
</evidence>
<accession>A0A554WWR8</accession>
<gene>
    <name evidence="3" type="primary">yehU_2</name>
    <name evidence="3" type="ORF">Tther_02434</name>
</gene>
<keyword evidence="3" id="KW-0808">Transferase</keyword>
<dbReference type="SUPFAM" id="SSF55874">
    <property type="entry name" value="ATPase domain of HSP90 chaperone/DNA topoisomerase II/histidine kinase"/>
    <property type="match status" value="1"/>
</dbReference>
<feature type="transmembrane region" description="Helical" evidence="1">
    <location>
        <begin position="81"/>
        <end position="100"/>
    </location>
</feature>
<evidence type="ECO:0000256" key="1">
    <source>
        <dbReference type="SAM" id="Phobius"/>
    </source>
</evidence>
<comment type="caution">
    <text evidence="3">The sequence shown here is derived from an EMBL/GenBank/DDBJ whole genome shotgun (WGS) entry which is preliminary data.</text>
</comment>
<dbReference type="EMBL" id="VJOL01000070">
    <property type="protein sequence ID" value="TSE28016.1"/>
    <property type="molecule type" value="Genomic_DNA"/>
</dbReference>
<feature type="domain" description="Signal transduction histidine kinase internal region" evidence="2">
    <location>
        <begin position="143"/>
        <end position="221"/>
    </location>
</feature>
<dbReference type="GO" id="GO:0016020">
    <property type="term" value="C:membrane"/>
    <property type="evidence" value="ECO:0007669"/>
    <property type="project" value="InterPro"/>
</dbReference>
<dbReference type="InterPro" id="IPR010559">
    <property type="entry name" value="Sig_transdc_His_kin_internal"/>
</dbReference>
<feature type="transmembrane region" description="Helical" evidence="1">
    <location>
        <begin position="112"/>
        <end position="131"/>
    </location>
</feature>
<dbReference type="EC" id="2.7.13.3" evidence="3"/>
<keyword evidence="1" id="KW-0472">Membrane</keyword>
<reference evidence="3 4" key="1">
    <citation type="submission" date="2019-07" db="EMBL/GenBank/DDBJ databases">
        <title>Tepidimonas thermarum AA-1 draft genome.</title>
        <authorList>
            <person name="Da Costa M.S."/>
            <person name="Froufe H.J.C."/>
            <person name="Egas C."/>
            <person name="Albuquerque L."/>
        </authorList>
    </citation>
    <scope>NUCLEOTIDE SEQUENCE [LARGE SCALE GENOMIC DNA]</scope>
    <source>
        <strain evidence="3 4">AA-1</strain>
    </source>
</reference>
<keyword evidence="3" id="KW-0418">Kinase</keyword>
<keyword evidence="1" id="KW-1133">Transmembrane helix</keyword>
<organism evidence="3 4">
    <name type="scientific">Tepidimonas thermarum</name>
    <dbReference type="NCBI Taxonomy" id="335431"/>
    <lineage>
        <taxon>Bacteria</taxon>
        <taxon>Pseudomonadati</taxon>
        <taxon>Pseudomonadota</taxon>
        <taxon>Betaproteobacteria</taxon>
        <taxon>Burkholderiales</taxon>
        <taxon>Tepidimonas</taxon>
    </lineage>
</organism>
<evidence type="ECO:0000313" key="3">
    <source>
        <dbReference type="EMBL" id="TSE28016.1"/>
    </source>
</evidence>
<dbReference type="InterPro" id="IPR050640">
    <property type="entry name" value="Bact_2-comp_sensor_kinase"/>
</dbReference>
<feature type="transmembrane region" description="Helical" evidence="1">
    <location>
        <begin position="54"/>
        <end position="74"/>
    </location>
</feature>
<dbReference type="PANTHER" id="PTHR34220">
    <property type="entry name" value="SENSOR HISTIDINE KINASE YPDA"/>
    <property type="match status" value="1"/>
</dbReference>
<dbReference type="Gene3D" id="3.30.565.10">
    <property type="entry name" value="Histidine kinase-like ATPase, C-terminal domain"/>
    <property type="match status" value="1"/>
</dbReference>